<comment type="caution">
    <text evidence="1">The sequence shown here is derived from an EMBL/GenBank/DDBJ whole genome shotgun (WGS) entry which is preliminary data.</text>
</comment>
<gene>
    <name evidence="1" type="ORF">EV700_2379</name>
</gene>
<accession>A0A4Q7YLK4</accession>
<dbReference type="Proteomes" id="UP000292423">
    <property type="component" value="Unassembled WGS sequence"/>
</dbReference>
<dbReference type="AlphaFoldDB" id="A0A4Q7YLK4"/>
<evidence type="ECO:0000313" key="1">
    <source>
        <dbReference type="EMBL" id="RZU38447.1"/>
    </source>
</evidence>
<proteinExistence type="predicted"/>
<dbReference type="EMBL" id="SHKX01000013">
    <property type="protein sequence ID" value="RZU38447.1"/>
    <property type="molecule type" value="Genomic_DNA"/>
</dbReference>
<protein>
    <submittedName>
        <fullName evidence="1">Uncharacterized protein</fullName>
    </submittedName>
</protein>
<keyword evidence="2" id="KW-1185">Reference proteome</keyword>
<sequence length="139" mass="15481">MNKTLTRLEALKDLVQDAIDQGATTVEQIHKRIVDLPLSVLEKNGLLDVDSDKRDEMWNKSIGHVYEAIRRVNQEIGDLASQAFEAVDDQLIIQQNIREAAELEELERAGRAKVIESSTAVEPQVRVADAAPVEQKPVA</sequence>
<evidence type="ECO:0000313" key="2">
    <source>
        <dbReference type="Proteomes" id="UP000292423"/>
    </source>
</evidence>
<reference evidence="1 2" key="1">
    <citation type="submission" date="2019-02" db="EMBL/GenBank/DDBJ databases">
        <title>Genomic Encyclopedia of Type Strains, Phase IV (KMG-IV): sequencing the most valuable type-strain genomes for metagenomic binning, comparative biology and taxonomic classification.</title>
        <authorList>
            <person name="Goeker M."/>
        </authorList>
    </citation>
    <scope>NUCLEOTIDE SEQUENCE [LARGE SCALE GENOMIC DNA]</scope>
    <source>
        <strain evidence="1 2">DSM 105135</strain>
    </source>
</reference>
<dbReference type="RefSeq" id="WP_130414032.1">
    <property type="nucleotide sequence ID" value="NZ_SHKX01000013.1"/>
</dbReference>
<organism evidence="1 2">
    <name type="scientific">Fluviicoccus keumensis</name>
    <dbReference type="NCBI Taxonomy" id="1435465"/>
    <lineage>
        <taxon>Bacteria</taxon>
        <taxon>Pseudomonadati</taxon>
        <taxon>Pseudomonadota</taxon>
        <taxon>Gammaproteobacteria</taxon>
        <taxon>Moraxellales</taxon>
        <taxon>Moraxellaceae</taxon>
        <taxon>Fluviicoccus</taxon>
    </lineage>
</organism>
<dbReference type="OrthoDB" id="6078060at2"/>
<name>A0A4Q7YLK4_9GAMM</name>